<proteinExistence type="predicted"/>
<reference evidence="2" key="2">
    <citation type="journal article" date="2015" name="Data Brief">
        <title>Shoot transcriptome of the giant reed, Arundo donax.</title>
        <authorList>
            <person name="Barrero R.A."/>
            <person name="Guerrero F.D."/>
            <person name="Moolhuijzen P."/>
            <person name="Goolsby J.A."/>
            <person name="Tidwell J."/>
            <person name="Bellgard S.E."/>
            <person name="Bellgard M.I."/>
        </authorList>
    </citation>
    <scope>NUCLEOTIDE SEQUENCE</scope>
    <source>
        <tissue evidence="2">Shoot tissue taken approximately 20 cm above the soil surface</tissue>
    </source>
</reference>
<reference evidence="2" key="1">
    <citation type="submission" date="2014-09" db="EMBL/GenBank/DDBJ databases">
        <authorList>
            <person name="Magalhaes I.L.F."/>
            <person name="Oliveira U."/>
            <person name="Santos F.R."/>
            <person name="Vidigal T.H.D.A."/>
            <person name="Brescovit A.D."/>
            <person name="Santos A.J."/>
        </authorList>
    </citation>
    <scope>NUCLEOTIDE SEQUENCE</scope>
    <source>
        <tissue evidence="2">Shoot tissue taken approximately 20 cm above the soil surface</tissue>
    </source>
</reference>
<feature type="compositionally biased region" description="Basic and acidic residues" evidence="1">
    <location>
        <begin position="1"/>
        <end position="16"/>
    </location>
</feature>
<sequence length="93" mass="10012">MRPAPREKRGAERRAGVETAQDEEEEVVGEGAYPVLTAGRQMPAPEQEPTRPAPATAPRHESATSAGATNRVASRCAWLLIRAFGIDIESWSG</sequence>
<name>A0A0A9FHH3_ARUDO</name>
<evidence type="ECO:0000256" key="1">
    <source>
        <dbReference type="SAM" id="MobiDB-lite"/>
    </source>
</evidence>
<evidence type="ECO:0000313" key="2">
    <source>
        <dbReference type="EMBL" id="JAE11802.1"/>
    </source>
</evidence>
<protein>
    <submittedName>
        <fullName evidence="2">Uncharacterized protein</fullName>
    </submittedName>
</protein>
<organism evidence="2">
    <name type="scientific">Arundo donax</name>
    <name type="common">Giant reed</name>
    <name type="synonym">Donax arundinaceus</name>
    <dbReference type="NCBI Taxonomy" id="35708"/>
    <lineage>
        <taxon>Eukaryota</taxon>
        <taxon>Viridiplantae</taxon>
        <taxon>Streptophyta</taxon>
        <taxon>Embryophyta</taxon>
        <taxon>Tracheophyta</taxon>
        <taxon>Spermatophyta</taxon>
        <taxon>Magnoliopsida</taxon>
        <taxon>Liliopsida</taxon>
        <taxon>Poales</taxon>
        <taxon>Poaceae</taxon>
        <taxon>PACMAD clade</taxon>
        <taxon>Arundinoideae</taxon>
        <taxon>Arundineae</taxon>
        <taxon>Arundo</taxon>
    </lineage>
</organism>
<feature type="region of interest" description="Disordered" evidence="1">
    <location>
        <begin position="1"/>
        <end position="69"/>
    </location>
</feature>
<dbReference type="AlphaFoldDB" id="A0A0A9FHH3"/>
<accession>A0A0A9FHH3</accession>
<dbReference type="EMBL" id="GBRH01186094">
    <property type="protein sequence ID" value="JAE11802.1"/>
    <property type="molecule type" value="Transcribed_RNA"/>
</dbReference>